<dbReference type="PANTHER" id="PTHR34653:SF1">
    <property type="entry name" value="FLAGELLAR HOOK-BASAL BODY COMPLEX PROTEIN FLIE"/>
    <property type="match status" value="1"/>
</dbReference>
<keyword evidence="6" id="KW-0969">Cilium</keyword>
<dbReference type="PANTHER" id="PTHR34653">
    <property type="match status" value="1"/>
</dbReference>
<dbReference type="PATRIC" id="fig|1121338.3.peg.927"/>
<dbReference type="GO" id="GO:0009425">
    <property type="term" value="C:bacterial-type flagellum basal body"/>
    <property type="evidence" value="ECO:0007669"/>
    <property type="project" value="UniProtKB-SubCell"/>
</dbReference>
<evidence type="ECO:0000256" key="3">
    <source>
        <dbReference type="ARBA" id="ARBA00023143"/>
    </source>
</evidence>
<keyword evidence="7" id="KW-1185">Reference proteome</keyword>
<protein>
    <recommendedName>
        <fullName evidence="4 5">Flagellar hook-basal body complex protein FliE</fullName>
    </recommendedName>
</protein>
<dbReference type="Pfam" id="PF02049">
    <property type="entry name" value="FliE"/>
    <property type="match status" value="1"/>
</dbReference>
<dbReference type="InterPro" id="IPR001624">
    <property type="entry name" value="FliE"/>
</dbReference>
<dbReference type="GO" id="GO:0071973">
    <property type="term" value="P:bacterial-type flagellum-dependent cell motility"/>
    <property type="evidence" value="ECO:0007669"/>
    <property type="project" value="InterPro"/>
</dbReference>
<gene>
    <name evidence="4 6" type="primary">fliE</name>
    <name evidence="6" type="ORF">CLTEP_09010</name>
</gene>
<reference evidence="6 7" key="1">
    <citation type="submission" date="2016-02" db="EMBL/GenBank/DDBJ databases">
        <title>Genome sequence of Clostridium tepidiprofundi DSM 19306.</title>
        <authorList>
            <person name="Poehlein A."/>
            <person name="Daniel R."/>
        </authorList>
    </citation>
    <scope>NUCLEOTIDE SEQUENCE [LARGE SCALE GENOMIC DNA]</scope>
    <source>
        <strain evidence="6 7">DSM 19306</strain>
    </source>
</reference>
<evidence type="ECO:0000256" key="2">
    <source>
        <dbReference type="ARBA" id="ARBA00009272"/>
    </source>
</evidence>
<evidence type="ECO:0000256" key="5">
    <source>
        <dbReference type="NCBIfam" id="TIGR00205"/>
    </source>
</evidence>
<keyword evidence="6" id="KW-0966">Cell projection</keyword>
<comment type="similarity">
    <text evidence="2 4">Belongs to the FliE family.</text>
</comment>
<evidence type="ECO:0000313" key="7">
    <source>
        <dbReference type="Proteomes" id="UP000075531"/>
    </source>
</evidence>
<comment type="caution">
    <text evidence="6">The sequence shown here is derived from an EMBL/GenBank/DDBJ whole genome shotgun (WGS) entry which is preliminary data.</text>
</comment>
<name>A0A151B586_9CLOT</name>
<evidence type="ECO:0000256" key="4">
    <source>
        <dbReference type="HAMAP-Rule" id="MF_00724"/>
    </source>
</evidence>
<dbReference type="AlphaFoldDB" id="A0A151B586"/>
<dbReference type="EMBL" id="LTBA01000006">
    <property type="protein sequence ID" value="KYH35081.1"/>
    <property type="molecule type" value="Genomic_DNA"/>
</dbReference>
<dbReference type="GO" id="GO:0005198">
    <property type="term" value="F:structural molecule activity"/>
    <property type="evidence" value="ECO:0007669"/>
    <property type="project" value="UniProtKB-UniRule"/>
</dbReference>
<keyword evidence="6" id="KW-0282">Flagellum</keyword>
<dbReference type="HAMAP" id="MF_00724">
    <property type="entry name" value="FliE"/>
    <property type="match status" value="1"/>
</dbReference>
<sequence length="98" mass="11245">MRINSTDGSFANGISKIKKNENFDKNENFLSVFKEKLDDVNEKQIHAEKTTQEFIEGGNVDIHQVMISTQEAKLSLELAVEIRNKLVDAYKEISRMQI</sequence>
<dbReference type="STRING" id="1121338.CLTEP_09010"/>
<evidence type="ECO:0000256" key="1">
    <source>
        <dbReference type="ARBA" id="ARBA00004117"/>
    </source>
</evidence>
<evidence type="ECO:0000313" key="6">
    <source>
        <dbReference type="EMBL" id="KYH35081.1"/>
    </source>
</evidence>
<dbReference type="Proteomes" id="UP000075531">
    <property type="component" value="Unassembled WGS sequence"/>
</dbReference>
<dbReference type="OrthoDB" id="9812413at2"/>
<dbReference type="PRINTS" id="PR01006">
    <property type="entry name" value="FLGHOOKFLIE"/>
</dbReference>
<dbReference type="GO" id="GO:0003774">
    <property type="term" value="F:cytoskeletal motor activity"/>
    <property type="evidence" value="ECO:0007669"/>
    <property type="project" value="InterPro"/>
</dbReference>
<keyword evidence="3 4" id="KW-0975">Bacterial flagellum</keyword>
<comment type="subcellular location">
    <subcellularLocation>
        <location evidence="1 4">Bacterial flagellum basal body</location>
    </subcellularLocation>
</comment>
<organism evidence="6 7">
    <name type="scientific">Clostridium tepidiprofundi DSM 19306</name>
    <dbReference type="NCBI Taxonomy" id="1121338"/>
    <lineage>
        <taxon>Bacteria</taxon>
        <taxon>Bacillati</taxon>
        <taxon>Bacillota</taxon>
        <taxon>Clostridia</taxon>
        <taxon>Eubacteriales</taxon>
        <taxon>Clostridiaceae</taxon>
        <taxon>Clostridium</taxon>
    </lineage>
</organism>
<dbReference type="RefSeq" id="WP_066823172.1">
    <property type="nucleotide sequence ID" value="NZ_LTBA01000006.1"/>
</dbReference>
<dbReference type="NCBIfam" id="TIGR00205">
    <property type="entry name" value="fliE"/>
    <property type="match status" value="1"/>
</dbReference>
<proteinExistence type="inferred from homology"/>
<accession>A0A151B586</accession>